<gene>
    <name evidence="2" type="ORF">SARC_10550</name>
</gene>
<dbReference type="RefSeq" id="XP_014150877.1">
    <property type="nucleotide sequence ID" value="XM_014295402.1"/>
</dbReference>
<feature type="region of interest" description="Disordered" evidence="1">
    <location>
        <begin position="132"/>
        <end position="182"/>
    </location>
</feature>
<proteinExistence type="predicted"/>
<keyword evidence="3" id="KW-1185">Reference proteome</keyword>
<name>A0A0L0FJL6_9EUKA</name>
<organism evidence="2 3">
    <name type="scientific">Sphaeroforma arctica JP610</name>
    <dbReference type="NCBI Taxonomy" id="667725"/>
    <lineage>
        <taxon>Eukaryota</taxon>
        <taxon>Ichthyosporea</taxon>
        <taxon>Ichthyophonida</taxon>
        <taxon>Sphaeroforma</taxon>
    </lineage>
</organism>
<evidence type="ECO:0000313" key="3">
    <source>
        <dbReference type="Proteomes" id="UP000054560"/>
    </source>
</evidence>
<accession>A0A0L0FJL6</accession>
<feature type="compositionally biased region" description="Polar residues" evidence="1">
    <location>
        <begin position="141"/>
        <end position="160"/>
    </location>
</feature>
<evidence type="ECO:0000313" key="2">
    <source>
        <dbReference type="EMBL" id="KNC76974.1"/>
    </source>
</evidence>
<sequence length="182" mass="20094">MADQLQKLQKDKPYRHVSVDFISPGEDKLPSSDDTKFNLKKMPSEQFTNKNISKVESEPQPRFGKASQIRYGSQLSTGDGSVKVPGVKEVDNADMKKPAKVLVIDTDADTGVQMDEDGLPQQKTFGHMQLSQGADEHYNRLRNSPNLGSPRGTTQPSVPSVTGPVKKSIRSHKSEQVCSRQI</sequence>
<dbReference type="EMBL" id="KQ242890">
    <property type="protein sequence ID" value="KNC76975.1"/>
    <property type="molecule type" value="Genomic_DNA"/>
</dbReference>
<dbReference type="Proteomes" id="UP000054560">
    <property type="component" value="Unassembled WGS sequence"/>
</dbReference>
<dbReference type="AlphaFoldDB" id="A0A0L0FJL6"/>
<dbReference type="GeneID" id="25911054"/>
<dbReference type="RefSeq" id="XP_014150876.1">
    <property type="nucleotide sequence ID" value="XM_014295401.1"/>
</dbReference>
<protein>
    <submittedName>
        <fullName evidence="2">Uncharacterized protein</fullName>
    </submittedName>
</protein>
<evidence type="ECO:0000256" key="1">
    <source>
        <dbReference type="SAM" id="MobiDB-lite"/>
    </source>
</evidence>
<reference evidence="2 3" key="1">
    <citation type="submission" date="2011-02" db="EMBL/GenBank/DDBJ databases">
        <title>The Genome Sequence of Sphaeroforma arctica JP610.</title>
        <authorList>
            <consortium name="The Broad Institute Genome Sequencing Platform"/>
            <person name="Russ C."/>
            <person name="Cuomo C."/>
            <person name="Young S.K."/>
            <person name="Zeng Q."/>
            <person name="Gargeya S."/>
            <person name="Alvarado L."/>
            <person name="Berlin A."/>
            <person name="Chapman S.B."/>
            <person name="Chen Z."/>
            <person name="Freedman E."/>
            <person name="Gellesch M."/>
            <person name="Goldberg J."/>
            <person name="Griggs A."/>
            <person name="Gujja S."/>
            <person name="Heilman E."/>
            <person name="Heiman D."/>
            <person name="Howarth C."/>
            <person name="Mehta T."/>
            <person name="Neiman D."/>
            <person name="Pearson M."/>
            <person name="Roberts A."/>
            <person name="Saif S."/>
            <person name="Shea T."/>
            <person name="Shenoy N."/>
            <person name="Sisk P."/>
            <person name="Stolte C."/>
            <person name="Sykes S."/>
            <person name="White J."/>
            <person name="Yandava C."/>
            <person name="Burger G."/>
            <person name="Gray M.W."/>
            <person name="Holland P.W.H."/>
            <person name="King N."/>
            <person name="Lang F.B.F."/>
            <person name="Roger A.J."/>
            <person name="Ruiz-Trillo I."/>
            <person name="Haas B."/>
            <person name="Nusbaum C."/>
            <person name="Birren B."/>
        </authorList>
    </citation>
    <scope>NUCLEOTIDE SEQUENCE [LARGE SCALE GENOMIC DNA]</scope>
    <source>
        <strain evidence="2 3">JP610</strain>
    </source>
</reference>
<dbReference type="EMBL" id="KQ242890">
    <property type="protein sequence ID" value="KNC76974.1"/>
    <property type="molecule type" value="Genomic_DNA"/>
</dbReference>